<comment type="similarity">
    <text evidence="2 8 9">Belongs to the GPI family.</text>
</comment>
<comment type="pathway">
    <text evidence="8">Carbohydrate biosynthesis; gluconeogenesis.</text>
</comment>
<keyword evidence="5 8" id="KW-0324">Glycolysis</keyword>
<dbReference type="Pfam" id="PF00342">
    <property type="entry name" value="PGI"/>
    <property type="match status" value="1"/>
</dbReference>
<feature type="active site" evidence="8">
    <location>
        <position position="332"/>
    </location>
</feature>
<dbReference type="InterPro" id="IPR035482">
    <property type="entry name" value="SIS_PGI_2"/>
</dbReference>
<dbReference type="OrthoDB" id="140919at2"/>
<dbReference type="GO" id="GO:0005829">
    <property type="term" value="C:cytosol"/>
    <property type="evidence" value="ECO:0007669"/>
    <property type="project" value="TreeGrafter"/>
</dbReference>
<protein>
    <recommendedName>
        <fullName evidence="8">Glucose-6-phosphate isomerase</fullName>
        <shortName evidence="8">GPI</shortName>
        <ecNumber evidence="8">5.3.1.9</ecNumber>
    </recommendedName>
    <alternativeName>
        <fullName evidence="8">Phosphoglucose isomerase</fullName>
        <shortName evidence="8">PGI</shortName>
    </alternativeName>
    <alternativeName>
        <fullName evidence="8">Phosphohexose isomerase</fullName>
        <shortName evidence="8">PHI</shortName>
    </alternativeName>
</protein>
<gene>
    <name evidence="8" type="primary">pgi</name>
    <name evidence="10" type="ORF">BBF96_11265</name>
</gene>
<evidence type="ECO:0000256" key="2">
    <source>
        <dbReference type="ARBA" id="ARBA00006604"/>
    </source>
</evidence>
<dbReference type="GO" id="GO:0006096">
    <property type="term" value="P:glycolytic process"/>
    <property type="evidence" value="ECO:0007669"/>
    <property type="project" value="UniProtKB-UniRule"/>
</dbReference>
<dbReference type="HAMAP" id="MF_00473">
    <property type="entry name" value="G6P_isomerase"/>
    <property type="match status" value="1"/>
</dbReference>
<dbReference type="EMBL" id="CP016379">
    <property type="protein sequence ID" value="AZR73919.1"/>
    <property type="molecule type" value="Genomic_DNA"/>
</dbReference>
<dbReference type="Proteomes" id="UP000267250">
    <property type="component" value="Chromosome"/>
</dbReference>
<feature type="active site" description="Proton donor" evidence="8">
    <location>
        <position position="303"/>
    </location>
</feature>
<evidence type="ECO:0000256" key="9">
    <source>
        <dbReference type="RuleBase" id="RU000612"/>
    </source>
</evidence>
<keyword evidence="4 8" id="KW-0963">Cytoplasm</keyword>
<dbReference type="InterPro" id="IPR001672">
    <property type="entry name" value="G6P_Isomerase"/>
</dbReference>
<dbReference type="KEGG" id="aft:BBF96_11265"/>
<comment type="catalytic activity">
    <reaction evidence="7 8 9">
        <text>alpha-D-glucose 6-phosphate = beta-D-fructose 6-phosphate</text>
        <dbReference type="Rhea" id="RHEA:11816"/>
        <dbReference type="ChEBI" id="CHEBI:57634"/>
        <dbReference type="ChEBI" id="CHEBI:58225"/>
        <dbReference type="EC" id="5.3.1.9"/>
    </reaction>
</comment>
<dbReference type="AlphaFoldDB" id="A0A3S9T060"/>
<dbReference type="PANTHER" id="PTHR11469">
    <property type="entry name" value="GLUCOSE-6-PHOSPHATE ISOMERASE"/>
    <property type="match status" value="1"/>
</dbReference>
<dbReference type="PRINTS" id="PR00662">
    <property type="entry name" value="G6PISOMERASE"/>
</dbReference>
<evidence type="ECO:0000256" key="3">
    <source>
        <dbReference type="ARBA" id="ARBA00022432"/>
    </source>
</evidence>
<evidence type="ECO:0000256" key="1">
    <source>
        <dbReference type="ARBA" id="ARBA00004926"/>
    </source>
</evidence>
<dbReference type="CDD" id="cd05016">
    <property type="entry name" value="SIS_PGI_2"/>
    <property type="match status" value="1"/>
</dbReference>
<dbReference type="InterPro" id="IPR035476">
    <property type="entry name" value="SIS_PGI_1"/>
</dbReference>
<dbReference type="RefSeq" id="WP_127017269.1">
    <property type="nucleotide sequence ID" value="NZ_CP016379.1"/>
</dbReference>
<dbReference type="GO" id="GO:0097367">
    <property type="term" value="F:carbohydrate derivative binding"/>
    <property type="evidence" value="ECO:0007669"/>
    <property type="project" value="InterPro"/>
</dbReference>
<keyword evidence="11" id="KW-1185">Reference proteome</keyword>
<reference evidence="10 11" key="1">
    <citation type="submission" date="2016-07" db="EMBL/GenBank/DDBJ databases">
        <title>Genome and transcriptome analysis of iron-reducing fermentative bacteria Anoxybacter fermentans.</title>
        <authorList>
            <person name="Zeng X."/>
            <person name="Shao Z."/>
        </authorList>
    </citation>
    <scope>NUCLEOTIDE SEQUENCE [LARGE SCALE GENOMIC DNA]</scope>
    <source>
        <strain evidence="10 11">DY22613</strain>
    </source>
</reference>
<accession>A0A3S9T060</accession>
<dbReference type="InterPro" id="IPR018189">
    <property type="entry name" value="Phosphoglucose_isomerase_CS"/>
</dbReference>
<dbReference type="PROSITE" id="PS00174">
    <property type="entry name" value="P_GLUCOSE_ISOMERASE_2"/>
    <property type="match status" value="1"/>
</dbReference>
<comment type="function">
    <text evidence="8">Catalyzes the reversible isomerization of glucose-6-phosphate to fructose-6-phosphate.</text>
</comment>
<keyword evidence="6 8" id="KW-0413">Isomerase</keyword>
<evidence type="ECO:0000256" key="5">
    <source>
        <dbReference type="ARBA" id="ARBA00023152"/>
    </source>
</evidence>
<dbReference type="EC" id="5.3.1.9" evidence="8"/>
<feature type="active site" evidence="8">
    <location>
        <position position="446"/>
    </location>
</feature>
<dbReference type="CDD" id="cd05015">
    <property type="entry name" value="SIS_PGI_1"/>
    <property type="match status" value="1"/>
</dbReference>
<evidence type="ECO:0000256" key="7">
    <source>
        <dbReference type="ARBA" id="ARBA00029321"/>
    </source>
</evidence>
<comment type="pathway">
    <text evidence="1 8 9">Carbohydrate degradation; glycolysis; D-glyceraldehyde 3-phosphate and glycerone phosphate from D-glucose: step 2/4.</text>
</comment>
<dbReference type="GO" id="GO:0004347">
    <property type="term" value="F:glucose-6-phosphate isomerase activity"/>
    <property type="evidence" value="ECO:0007669"/>
    <property type="project" value="UniProtKB-UniRule"/>
</dbReference>
<dbReference type="FunFam" id="3.40.50.10490:FF:000016">
    <property type="entry name" value="Glucose-6-phosphate isomerase"/>
    <property type="match status" value="1"/>
</dbReference>
<dbReference type="UniPathway" id="UPA00138"/>
<evidence type="ECO:0000256" key="8">
    <source>
        <dbReference type="HAMAP-Rule" id="MF_00473"/>
    </source>
</evidence>
<dbReference type="UniPathway" id="UPA00109">
    <property type="reaction ID" value="UER00181"/>
</dbReference>
<dbReference type="SUPFAM" id="SSF53697">
    <property type="entry name" value="SIS domain"/>
    <property type="match status" value="1"/>
</dbReference>
<evidence type="ECO:0000313" key="10">
    <source>
        <dbReference type="EMBL" id="AZR73919.1"/>
    </source>
</evidence>
<comment type="subcellular location">
    <subcellularLocation>
        <location evidence="8">Cytoplasm</location>
    </subcellularLocation>
</comment>
<dbReference type="FunFam" id="3.40.50.10490:FF:000071">
    <property type="entry name" value="Glucose-6-phosphate isomerase"/>
    <property type="match status" value="1"/>
</dbReference>
<dbReference type="GO" id="GO:0048029">
    <property type="term" value="F:monosaccharide binding"/>
    <property type="evidence" value="ECO:0007669"/>
    <property type="project" value="TreeGrafter"/>
</dbReference>
<dbReference type="GO" id="GO:0051156">
    <property type="term" value="P:glucose 6-phosphate metabolic process"/>
    <property type="evidence" value="ECO:0007669"/>
    <property type="project" value="TreeGrafter"/>
</dbReference>
<dbReference type="Gene3D" id="3.40.50.10490">
    <property type="entry name" value="Glucose-6-phosphate isomerase like protein, domain 1"/>
    <property type="match status" value="2"/>
</dbReference>
<dbReference type="PANTHER" id="PTHR11469:SF1">
    <property type="entry name" value="GLUCOSE-6-PHOSPHATE ISOMERASE"/>
    <property type="match status" value="1"/>
</dbReference>
<proteinExistence type="inferred from homology"/>
<name>A0A3S9T060_9FIRM</name>
<evidence type="ECO:0000256" key="4">
    <source>
        <dbReference type="ARBA" id="ARBA00022490"/>
    </source>
</evidence>
<keyword evidence="3 8" id="KW-0312">Gluconeogenesis</keyword>
<evidence type="ECO:0000313" key="11">
    <source>
        <dbReference type="Proteomes" id="UP000267250"/>
    </source>
</evidence>
<evidence type="ECO:0000256" key="6">
    <source>
        <dbReference type="ARBA" id="ARBA00023235"/>
    </source>
</evidence>
<dbReference type="GO" id="GO:0006094">
    <property type="term" value="P:gluconeogenesis"/>
    <property type="evidence" value="ECO:0007669"/>
    <property type="project" value="UniProtKB-UniRule"/>
</dbReference>
<sequence>MHYYQNKEWQEKMRIRLDVNNMFAAQVGEEHGLTKERIEQLSDQLKAAHEALVKARETSKLGFMELPYNQKEVVEEILAYVEENKGKFENIVVLGIGGSALGMIALQRALNPFYYNESAELRQGRPRLYVLDNVDPEWFGEFLEQVDVKKTLFNVISKSGGTAETMTQYMIIRKHLEDELGEKATDHLVFTTSKDRGNLIKIAKAEGIKTFFIPENVGGRFSVLSPVGLLPAAFVGIDICELLAGAKYMDQICQNEDIWQNPAYLNATLQYLAYQDGKTISVMLPYSSALKDFADWYAQLWAESLGKKLNREGVVVNVGPTPVKALGATDQHSQVQLYMEGPFDKVITFLEVKRFRKEVTIPEGYKEIDGLSYLGGHTMNELITVEKQATEMALTKNNRLNCTIIIPEINAFTVGQLIQLLEVQTAFAGELFNINAFDQPGVELGKNYTYGILGRKGYEQMKEEFESRSEKDTSLII</sequence>
<dbReference type="PROSITE" id="PS00765">
    <property type="entry name" value="P_GLUCOSE_ISOMERASE_1"/>
    <property type="match status" value="1"/>
</dbReference>
<organism evidence="10 11">
    <name type="scientific">Anoxybacter fermentans</name>
    <dbReference type="NCBI Taxonomy" id="1323375"/>
    <lineage>
        <taxon>Bacteria</taxon>
        <taxon>Bacillati</taxon>
        <taxon>Bacillota</taxon>
        <taxon>Clostridia</taxon>
        <taxon>Halanaerobiales</taxon>
        <taxon>Anoxybacter</taxon>
    </lineage>
</organism>
<dbReference type="InterPro" id="IPR046348">
    <property type="entry name" value="SIS_dom_sf"/>
</dbReference>
<dbReference type="PROSITE" id="PS51463">
    <property type="entry name" value="P_GLUCOSE_ISOMERASE_3"/>
    <property type="match status" value="1"/>
</dbReference>